<organism evidence="8 9">
    <name type="scientific">Tianweitania sediminis</name>
    <dbReference type="NCBI Taxonomy" id="1502156"/>
    <lineage>
        <taxon>Bacteria</taxon>
        <taxon>Pseudomonadati</taxon>
        <taxon>Pseudomonadota</taxon>
        <taxon>Alphaproteobacteria</taxon>
        <taxon>Hyphomicrobiales</taxon>
        <taxon>Phyllobacteriaceae</taxon>
        <taxon>Tianweitania</taxon>
    </lineage>
</organism>
<feature type="transmembrane region" description="Helical" evidence="6">
    <location>
        <begin position="149"/>
        <end position="169"/>
    </location>
</feature>
<accession>A0A8J7RHF6</accession>
<name>A0A8J7RHF6_9HYPH</name>
<feature type="transmembrane region" description="Helical" evidence="6">
    <location>
        <begin position="227"/>
        <end position="244"/>
    </location>
</feature>
<feature type="transmembrane region" description="Helical" evidence="6">
    <location>
        <begin position="176"/>
        <end position="199"/>
    </location>
</feature>
<dbReference type="EMBL" id="JAGIYY010000002">
    <property type="protein sequence ID" value="MBP0438506.1"/>
    <property type="molecule type" value="Genomic_DNA"/>
</dbReference>
<dbReference type="InterPro" id="IPR015414">
    <property type="entry name" value="TMEM64"/>
</dbReference>
<evidence type="ECO:0000256" key="2">
    <source>
        <dbReference type="ARBA" id="ARBA00022475"/>
    </source>
</evidence>
<evidence type="ECO:0000256" key="1">
    <source>
        <dbReference type="ARBA" id="ARBA00004651"/>
    </source>
</evidence>
<dbReference type="PANTHER" id="PTHR12677">
    <property type="entry name" value="GOLGI APPARATUS MEMBRANE PROTEIN TVP38-RELATED"/>
    <property type="match status" value="1"/>
</dbReference>
<keyword evidence="4 6" id="KW-1133">Transmembrane helix</keyword>
<evidence type="ECO:0000256" key="4">
    <source>
        <dbReference type="ARBA" id="ARBA00022989"/>
    </source>
</evidence>
<keyword evidence="9" id="KW-1185">Reference proteome</keyword>
<feature type="transmembrane region" description="Helical" evidence="6">
    <location>
        <begin position="96"/>
        <end position="122"/>
    </location>
</feature>
<dbReference type="GO" id="GO:0005886">
    <property type="term" value="C:plasma membrane"/>
    <property type="evidence" value="ECO:0007669"/>
    <property type="project" value="UniProtKB-SubCell"/>
</dbReference>
<dbReference type="PANTHER" id="PTHR12677:SF59">
    <property type="entry name" value="GOLGI APPARATUS MEMBRANE PROTEIN TVP38-RELATED"/>
    <property type="match status" value="1"/>
</dbReference>
<dbReference type="Proteomes" id="UP000666240">
    <property type="component" value="Unassembled WGS sequence"/>
</dbReference>
<evidence type="ECO:0000256" key="6">
    <source>
        <dbReference type="RuleBase" id="RU366058"/>
    </source>
</evidence>
<evidence type="ECO:0000256" key="3">
    <source>
        <dbReference type="ARBA" id="ARBA00022692"/>
    </source>
</evidence>
<feature type="transmembrane region" description="Helical" evidence="6">
    <location>
        <begin position="61"/>
        <end position="84"/>
    </location>
</feature>
<dbReference type="Pfam" id="PF09335">
    <property type="entry name" value="VTT_dom"/>
    <property type="match status" value="1"/>
</dbReference>
<feature type="domain" description="VTT" evidence="7">
    <location>
        <begin position="87"/>
        <end position="201"/>
    </location>
</feature>
<keyword evidence="5 6" id="KW-0472">Membrane</keyword>
<dbReference type="AlphaFoldDB" id="A0A8J7RHF6"/>
<protein>
    <recommendedName>
        <fullName evidence="6">TVP38/TMEM64 family membrane protein</fullName>
    </recommendedName>
</protein>
<keyword evidence="3 6" id="KW-0812">Transmembrane</keyword>
<sequence>MHRRSDRAQTAAAVSSGSDWKRFLPLVVVVAGLATAYALGWQRYLDFDVLVDSREALGTWVAAHPLLAPILFFFTYAAAVALSFPAASILSIFGGFLFGWLLGGVLVAAAATLGATLVFLAAKSALGGSLRRQVKGRAENLAQGFEQNAFGYLLALRLAPVFPFFIINIAPALFDVGLRVFVTATAIGILPGVFAYTYLGAGLEDAIAQAQRAGTSLEPKDLVTPELTLAFGLLAVVALVPVLFKKWKARRSQ</sequence>
<comment type="similarity">
    <text evidence="6">Belongs to the TVP38/TMEM64 family.</text>
</comment>
<feature type="transmembrane region" description="Helical" evidence="6">
    <location>
        <begin position="23"/>
        <end position="41"/>
    </location>
</feature>
<proteinExistence type="inferred from homology"/>
<reference evidence="8" key="1">
    <citation type="submission" date="2021-03" db="EMBL/GenBank/DDBJ databases">
        <title>Genome sequencing and assembly of Tianweitania sediminis.</title>
        <authorList>
            <person name="Chhetri G."/>
        </authorList>
    </citation>
    <scope>NUCLEOTIDE SEQUENCE</scope>
    <source>
        <strain evidence="8">Z8</strain>
    </source>
</reference>
<comment type="subcellular location">
    <subcellularLocation>
        <location evidence="1 6">Cell membrane</location>
        <topology evidence="1 6">Multi-pass membrane protein</topology>
    </subcellularLocation>
</comment>
<evidence type="ECO:0000313" key="8">
    <source>
        <dbReference type="EMBL" id="MBP0438506.1"/>
    </source>
</evidence>
<gene>
    <name evidence="8" type="ORF">J5Y06_07585</name>
</gene>
<evidence type="ECO:0000313" key="9">
    <source>
        <dbReference type="Proteomes" id="UP000666240"/>
    </source>
</evidence>
<comment type="caution">
    <text evidence="8">The sequence shown here is derived from an EMBL/GenBank/DDBJ whole genome shotgun (WGS) entry which is preliminary data.</text>
</comment>
<keyword evidence="2 6" id="KW-1003">Cell membrane</keyword>
<dbReference type="InterPro" id="IPR032816">
    <property type="entry name" value="VTT_dom"/>
</dbReference>
<evidence type="ECO:0000256" key="5">
    <source>
        <dbReference type="ARBA" id="ARBA00023136"/>
    </source>
</evidence>
<evidence type="ECO:0000259" key="7">
    <source>
        <dbReference type="Pfam" id="PF09335"/>
    </source>
</evidence>